<keyword evidence="1" id="KW-0732">Signal</keyword>
<feature type="signal peptide" evidence="1">
    <location>
        <begin position="1"/>
        <end position="23"/>
    </location>
</feature>
<dbReference type="EMBL" id="JAQNDO010000001">
    <property type="protein sequence ID" value="MDC0744756.1"/>
    <property type="molecule type" value="Genomic_DNA"/>
</dbReference>
<organism evidence="2 3">
    <name type="scientific">Polyangium mundeleinium</name>
    <dbReference type="NCBI Taxonomy" id="2995306"/>
    <lineage>
        <taxon>Bacteria</taxon>
        <taxon>Pseudomonadati</taxon>
        <taxon>Myxococcota</taxon>
        <taxon>Polyangia</taxon>
        <taxon>Polyangiales</taxon>
        <taxon>Polyangiaceae</taxon>
        <taxon>Polyangium</taxon>
    </lineage>
</organism>
<gene>
    <name evidence="2" type="ORF">POL67_25720</name>
</gene>
<accession>A0ABT5ESM5</accession>
<comment type="caution">
    <text evidence="2">The sequence shown here is derived from an EMBL/GenBank/DDBJ whole genome shotgun (WGS) entry which is preliminary data.</text>
</comment>
<evidence type="ECO:0000256" key="1">
    <source>
        <dbReference type="SAM" id="SignalP"/>
    </source>
</evidence>
<dbReference type="Proteomes" id="UP001221411">
    <property type="component" value="Unassembled WGS sequence"/>
</dbReference>
<evidence type="ECO:0000313" key="3">
    <source>
        <dbReference type="Proteomes" id="UP001221411"/>
    </source>
</evidence>
<dbReference type="RefSeq" id="WP_271921622.1">
    <property type="nucleotide sequence ID" value="NZ_JAQNDO010000001.1"/>
</dbReference>
<name>A0ABT5ESM5_9BACT</name>
<proteinExistence type="predicted"/>
<protein>
    <submittedName>
        <fullName evidence="2">Uncharacterized protein</fullName>
    </submittedName>
</protein>
<keyword evidence="3" id="KW-1185">Reference proteome</keyword>
<feature type="chain" id="PRO_5046704437" evidence="1">
    <location>
        <begin position="24"/>
        <end position="304"/>
    </location>
</feature>
<reference evidence="2 3" key="1">
    <citation type="submission" date="2022-11" db="EMBL/GenBank/DDBJ databases">
        <title>Minimal conservation of predation-associated metabolite biosynthetic gene clusters underscores biosynthetic potential of Myxococcota including descriptions for ten novel species: Archangium lansinium sp. nov., Myxococcus landrumus sp. nov., Nannocystis bai.</title>
        <authorList>
            <person name="Ahearne A."/>
            <person name="Stevens C."/>
            <person name="Dowd S."/>
        </authorList>
    </citation>
    <scope>NUCLEOTIDE SEQUENCE [LARGE SCALE GENOMIC DNA]</scope>
    <source>
        <strain evidence="2 3">RJM3</strain>
    </source>
</reference>
<evidence type="ECO:0000313" key="2">
    <source>
        <dbReference type="EMBL" id="MDC0744756.1"/>
    </source>
</evidence>
<sequence length="304" mass="32626">MKWSKLSASMVLPVAMLVFHPLGCSVLYTCEDDGTCAEVPEGWTGYHFLHEVDDARAAAERCGDGAEPTSYFMHPPPQGPQKCRACACDPLDVQKGCPLPKLECWDGSRCDAGIKLKTNVSVERCELSYWNEDSNGVPFDELSGNARCRISEAAPPEINAIEVKAIDLPTWGGRLDLCDAASSTATDLICIQAPGHGRACPSGWDHSLEAYTTGADSRTCSACSCEARCDGGGYTFSDYCYQAEPAGKLKDVDATGACLSVSYSWPSYGIKPRQPQLSTQAKGGELRGTLEPQGPVTFCCRPAE</sequence>